<proteinExistence type="predicted"/>
<dbReference type="RefSeq" id="WP_119060386.1">
    <property type="nucleotide sequence ID" value="NZ_QXDF01000001.1"/>
</dbReference>
<dbReference type="AlphaFoldDB" id="A0A397Q288"/>
<protein>
    <submittedName>
        <fullName evidence="3">Uncharacterized protein DUF4167</fullName>
    </submittedName>
</protein>
<feature type="compositionally biased region" description="Low complexity" evidence="1">
    <location>
        <begin position="184"/>
        <end position="200"/>
    </location>
</feature>
<feature type="region of interest" description="Disordered" evidence="1">
    <location>
        <begin position="83"/>
        <end position="208"/>
    </location>
</feature>
<evidence type="ECO:0000256" key="1">
    <source>
        <dbReference type="SAM" id="MobiDB-lite"/>
    </source>
</evidence>
<feature type="compositionally biased region" description="Low complexity" evidence="1">
    <location>
        <begin position="114"/>
        <end position="134"/>
    </location>
</feature>
<dbReference type="OrthoDB" id="9816310at2"/>
<comment type="caution">
    <text evidence="3">The sequence shown here is derived from an EMBL/GenBank/DDBJ whole genome shotgun (WGS) entry which is preliminary data.</text>
</comment>
<dbReference type="InterPro" id="IPR025430">
    <property type="entry name" value="DUF4167"/>
</dbReference>
<feature type="compositionally biased region" description="Acidic residues" evidence="1">
    <location>
        <begin position="104"/>
        <end position="113"/>
    </location>
</feature>
<gene>
    <name evidence="3" type="ORF">BXY53_0552</name>
</gene>
<dbReference type="Pfam" id="PF13763">
    <property type="entry name" value="DUF4167"/>
    <property type="match status" value="1"/>
</dbReference>
<feature type="compositionally biased region" description="Polar residues" evidence="1">
    <location>
        <begin position="20"/>
        <end position="31"/>
    </location>
</feature>
<accession>A0A397Q288</accession>
<evidence type="ECO:0000313" key="3">
    <source>
        <dbReference type="EMBL" id="RIA55486.1"/>
    </source>
</evidence>
<dbReference type="EMBL" id="QXDF01000001">
    <property type="protein sequence ID" value="RIA55486.1"/>
    <property type="molecule type" value="Genomic_DNA"/>
</dbReference>
<reference evidence="3 4" key="1">
    <citation type="submission" date="2018-08" db="EMBL/GenBank/DDBJ databases">
        <title>Genomic Encyclopedia of Archaeal and Bacterial Type Strains, Phase II (KMG-II): from individual species to whole genera.</title>
        <authorList>
            <person name="Goeker M."/>
        </authorList>
    </citation>
    <scope>NUCLEOTIDE SEQUENCE [LARGE SCALE GENOMIC DNA]</scope>
    <source>
        <strain evidence="3 4">DSM 5002</strain>
    </source>
</reference>
<organism evidence="3 4">
    <name type="scientific">Dichotomicrobium thermohalophilum</name>
    <dbReference type="NCBI Taxonomy" id="933063"/>
    <lineage>
        <taxon>Bacteria</taxon>
        <taxon>Pseudomonadati</taxon>
        <taxon>Pseudomonadota</taxon>
        <taxon>Alphaproteobacteria</taxon>
        <taxon>Hyphomicrobiales</taxon>
        <taxon>Hyphomicrobiaceae</taxon>
        <taxon>Dichotomicrobium</taxon>
    </lineage>
</organism>
<keyword evidence="4" id="KW-1185">Reference proteome</keyword>
<feature type="domain" description="DUF4167" evidence="2">
    <location>
        <begin position="9"/>
        <end position="81"/>
    </location>
</feature>
<feature type="region of interest" description="Disordered" evidence="1">
    <location>
        <begin position="1"/>
        <end position="33"/>
    </location>
</feature>
<dbReference type="Proteomes" id="UP000266273">
    <property type="component" value="Unassembled WGS sequence"/>
</dbReference>
<sequence>MRQGQQNRRGRNRSGRKPQSALTRNFESNGPNVKIRGTAAHIAEKYLALARDALSSGDIIVAESYFQHAEHYNRIIMAAQAERQNGAERPAQQSGNGRDHGDDFDVDSAEEEPALAGDGAAQPSAAAEAEQPQANRRRKSGNGSGNSEAKAEGSGSEGQKQSRGAQARRKRQKVESTGARQKAAKANGASANGASASPDDSASEGYSA</sequence>
<evidence type="ECO:0000313" key="4">
    <source>
        <dbReference type="Proteomes" id="UP000266273"/>
    </source>
</evidence>
<evidence type="ECO:0000259" key="2">
    <source>
        <dbReference type="Pfam" id="PF13763"/>
    </source>
</evidence>
<name>A0A397Q288_9HYPH</name>